<gene>
    <name evidence="2" type="ORF">AC625_21845</name>
</gene>
<dbReference type="PATRIC" id="fig|1679170.3.peg.4927"/>
<comment type="caution">
    <text evidence="2">The sequence shown here is derived from an EMBL/GenBank/DDBJ whole genome shotgun (WGS) entry which is preliminary data.</text>
</comment>
<organism evidence="2 3">
    <name type="scientific">Peribacillus loiseleuriae</name>
    <dbReference type="NCBI Taxonomy" id="1679170"/>
    <lineage>
        <taxon>Bacteria</taxon>
        <taxon>Bacillati</taxon>
        <taxon>Bacillota</taxon>
        <taxon>Bacilli</taxon>
        <taxon>Bacillales</taxon>
        <taxon>Bacillaceae</taxon>
        <taxon>Peribacillus</taxon>
    </lineage>
</organism>
<dbReference type="EMBL" id="LFZW01000001">
    <property type="protein sequence ID" value="KMY51843.1"/>
    <property type="molecule type" value="Genomic_DNA"/>
</dbReference>
<proteinExistence type="predicted"/>
<keyword evidence="1" id="KW-0175">Coiled coil</keyword>
<dbReference type="OrthoDB" id="2887155at2"/>
<reference evidence="3" key="1">
    <citation type="submission" date="2015-07" db="EMBL/GenBank/DDBJ databases">
        <title>Genome sequencing project for genomic taxonomy and phylogenomics of Bacillus-like bacteria.</title>
        <authorList>
            <person name="Liu B."/>
            <person name="Wang J."/>
            <person name="Zhu Y."/>
            <person name="Liu G."/>
            <person name="Chen Q."/>
            <person name="Chen Z."/>
            <person name="Lan J."/>
            <person name="Che J."/>
            <person name="Ge C."/>
            <person name="Shi H."/>
            <person name="Pan Z."/>
            <person name="Liu X."/>
        </authorList>
    </citation>
    <scope>NUCLEOTIDE SEQUENCE [LARGE SCALE GENOMIC DNA]</scope>
    <source>
        <strain evidence="3">FJAT-27997</strain>
    </source>
</reference>
<dbReference type="Proteomes" id="UP000037146">
    <property type="component" value="Unassembled WGS sequence"/>
</dbReference>
<evidence type="ECO:0000313" key="3">
    <source>
        <dbReference type="Proteomes" id="UP000037146"/>
    </source>
</evidence>
<feature type="coiled-coil region" evidence="1">
    <location>
        <begin position="2"/>
        <end position="73"/>
    </location>
</feature>
<dbReference type="AlphaFoldDB" id="A0A0K9GYX0"/>
<accession>A0A0K9GYX0</accession>
<evidence type="ECO:0000313" key="2">
    <source>
        <dbReference type="EMBL" id="KMY51843.1"/>
    </source>
</evidence>
<name>A0A0K9GYX0_9BACI</name>
<sequence>MNKEEQERKQFLEQQLEWCKNQDHILENIEMKLHEMKKIAQYTLDHELTEAEVDRLNGQLNELKSEVHFLEKQLNSCPE</sequence>
<dbReference type="RefSeq" id="WP_049683193.1">
    <property type="nucleotide sequence ID" value="NZ_LFZW01000001.1"/>
</dbReference>
<evidence type="ECO:0000256" key="1">
    <source>
        <dbReference type="SAM" id="Coils"/>
    </source>
</evidence>
<protein>
    <submittedName>
        <fullName evidence="2">Uncharacterized protein</fullName>
    </submittedName>
</protein>
<keyword evidence="3" id="KW-1185">Reference proteome</keyword>